<protein>
    <submittedName>
        <fullName evidence="1">Uncharacterized protein</fullName>
    </submittedName>
</protein>
<evidence type="ECO:0000313" key="1">
    <source>
        <dbReference type="EMBL" id="VVQ08424.1"/>
    </source>
</evidence>
<organism evidence="1 2">
    <name type="scientific">Pseudomonas fluorescens</name>
    <dbReference type="NCBI Taxonomy" id="294"/>
    <lineage>
        <taxon>Bacteria</taxon>
        <taxon>Pseudomonadati</taxon>
        <taxon>Pseudomonadota</taxon>
        <taxon>Gammaproteobacteria</taxon>
        <taxon>Pseudomonadales</taxon>
        <taxon>Pseudomonadaceae</taxon>
        <taxon>Pseudomonas</taxon>
    </lineage>
</organism>
<name>A0A5E7ULG1_PSEFL</name>
<dbReference type="AlphaFoldDB" id="A0A5E7ULG1"/>
<dbReference type="EMBL" id="CABVJG010000009">
    <property type="protein sequence ID" value="VVQ08424.1"/>
    <property type="molecule type" value="Genomic_DNA"/>
</dbReference>
<dbReference type="Proteomes" id="UP000412311">
    <property type="component" value="Unassembled WGS sequence"/>
</dbReference>
<sequence length="36" mass="3824">MDSVGQGQVGVALEYPRVSPLSRKERGLTEVSGAIH</sequence>
<accession>A0A5E7ULG1</accession>
<proteinExistence type="predicted"/>
<evidence type="ECO:0000313" key="2">
    <source>
        <dbReference type="Proteomes" id="UP000412311"/>
    </source>
</evidence>
<reference evidence="1 2" key="1">
    <citation type="submission" date="2019-09" db="EMBL/GenBank/DDBJ databases">
        <authorList>
            <person name="Chandra G."/>
            <person name="Truman W A."/>
        </authorList>
    </citation>
    <scope>NUCLEOTIDE SEQUENCE [LARGE SCALE GENOMIC DNA]</scope>
    <source>
        <strain evidence="1">PS925</strain>
    </source>
</reference>
<gene>
    <name evidence="1" type="ORF">PS925_03118</name>
</gene>